<dbReference type="GO" id="GO:0006355">
    <property type="term" value="P:regulation of DNA-templated transcription"/>
    <property type="evidence" value="ECO:0007669"/>
    <property type="project" value="InterPro"/>
</dbReference>
<dbReference type="KEGG" id="aca:ACP_1566"/>
<dbReference type="InParanoid" id="C1F6Q8"/>
<gene>
    <name evidence="6" type="ordered locus">ACP_1566</name>
</gene>
<dbReference type="GO" id="GO:0000160">
    <property type="term" value="P:phosphorelay signal transduction system"/>
    <property type="evidence" value="ECO:0007669"/>
    <property type="project" value="InterPro"/>
</dbReference>
<evidence type="ECO:0000256" key="1">
    <source>
        <dbReference type="ARBA" id="ARBA00022553"/>
    </source>
</evidence>
<dbReference type="InterPro" id="IPR051015">
    <property type="entry name" value="EvgA-like"/>
</dbReference>
<feature type="domain" description="Response regulatory" evidence="5">
    <location>
        <begin position="6"/>
        <end position="122"/>
    </location>
</feature>
<dbReference type="InterPro" id="IPR058245">
    <property type="entry name" value="NreC/VraR/RcsB-like_REC"/>
</dbReference>
<keyword evidence="1 3" id="KW-0597">Phosphoprotein</keyword>
<reference evidence="6 7" key="1">
    <citation type="journal article" date="2009" name="Appl. Environ. Microbiol.">
        <title>Three genomes from the phylum Acidobacteria provide insight into the lifestyles of these microorganisms in soils.</title>
        <authorList>
            <person name="Ward N.L."/>
            <person name="Challacombe J.F."/>
            <person name="Janssen P.H."/>
            <person name="Henrissat B."/>
            <person name="Coutinho P.M."/>
            <person name="Wu M."/>
            <person name="Xie G."/>
            <person name="Haft D.H."/>
            <person name="Sait M."/>
            <person name="Badger J."/>
            <person name="Barabote R.D."/>
            <person name="Bradley B."/>
            <person name="Brettin T.S."/>
            <person name="Brinkac L.M."/>
            <person name="Bruce D."/>
            <person name="Creasy T."/>
            <person name="Daugherty S.C."/>
            <person name="Davidsen T.M."/>
            <person name="DeBoy R.T."/>
            <person name="Detter J.C."/>
            <person name="Dodson R.J."/>
            <person name="Durkin A.S."/>
            <person name="Ganapathy A."/>
            <person name="Gwinn-Giglio M."/>
            <person name="Han C.S."/>
            <person name="Khouri H."/>
            <person name="Kiss H."/>
            <person name="Kothari S.P."/>
            <person name="Madupu R."/>
            <person name="Nelson K.E."/>
            <person name="Nelson W.C."/>
            <person name="Paulsen I."/>
            <person name="Penn K."/>
            <person name="Ren Q."/>
            <person name="Rosovitz M.J."/>
            <person name="Selengut J.D."/>
            <person name="Shrivastava S."/>
            <person name="Sullivan S.A."/>
            <person name="Tapia R."/>
            <person name="Thompson L.S."/>
            <person name="Watkins K.L."/>
            <person name="Yang Q."/>
            <person name="Yu C."/>
            <person name="Zafar N."/>
            <person name="Zhou L."/>
            <person name="Kuske C.R."/>
        </authorList>
    </citation>
    <scope>NUCLEOTIDE SEQUENCE [LARGE SCALE GENOMIC DNA]</scope>
    <source>
        <strain evidence="7">ATCC 51196 / DSM 11244 / BCRC 80197 / JCM 7670 / NBRC 15755 / NCIMB 13165 / 161</strain>
    </source>
</reference>
<evidence type="ECO:0000256" key="3">
    <source>
        <dbReference type="PROSITE-ProRule" id="PRU00169"/>
    </source>
</evidence>
<dbReference type="InterPro" id="IPR016032">
    <property type="entry name" value="Sig_transdc_resp-reg_C-effctor"/>
</dbReference>
<dbReference type="PANTHER" id="PTHR45566:SF1">
    <property type="entry name" value="HTH-TYPE TRANSCRIPTIONAL REGULATOR YHJB-RELATED"/>
    <property type="match status" value="1"/>
</dbReference>
<dbReference type="Gene3D" id="3.40.50.2300">
    <property type="match status" value="1"/>
</dbReference>
<dbReference type="OrthoDB" id="9796655at2"/>
<dbReference type="Pfam" id="PF00196">
    <property type="entry name" value="GerE"/>
    <property type="match status" value="1"/>
</dbReference>
<accession>C1F6Q8</accession>
<dbReference type="PROSITE" id="PS50043">
    <property type="entry name" value="HTH_LUXR_2"/>
    <property type="match status" value="1"/>
</dbReference>
<dbReference type="STRING" id="240015.ACP_1566"/>
<dbReference type="EMBL" id="CP001472">
    <property type="protein sequence ID" value="ACO31956.1"/>
    <property type="molecule type" value="Genomic_DNA"/>
</dbReference>
<dbReference type="AlphaFoldDB" id="C1F6Q8"/>
<evidence type="ECO:0000313" key="7">
    <source>
        <dbReference type="Proteomes" id="UP000002207"/>
    </source>
</evidence>
<dbReference type="InterPro" id="IPR001789">
    <property type="entry name" value="Sig_transdc_resp-reg_receiver"/>
</dbReference>
<dbReference type="InterPro" id="IPR011006">
    <property type="entry name" value="CheY-like_superfamily"/>
</dbReference>
<dbReference type="Proteomes" id="UP000002207">
    <property type="component" value="Chromosome"/>
</dbReference>
<dbReference type="SMART" id="SM00448">
    <property type="entry name" value="REC"/>
    <property type="match status" value="1"/>
</dbReference>
<dbReference type="GO" id="GO:0003677">
    <property type="term" value="F:DNA binding"/>
    <property type="evidence" value="ECO:0007669"/>
    <property type="project" value="UniProtKB-KW"/>
</dbReference>
<dbReference type="InterPro" id="IPR000792">
    <property type="entry name" value="Tscrpt_reg_LuxR_C"/>
</dbReference>
<dbReference type="SUPFAM" id="SSF52172">
    <property type="entry name" value="CheY-like"/>
    <property type="match status" value="1"/>
</dbReference>
<feature type="modified residue" description="4-aspartylphosphate" evidence="3">
    <location>
        <position position="57"/>
    </location>
</feature>
<proteinExistence type="predicted"/>
<dbReference type="eggNOG" id="COG2197">
    <property type="taxonomic scope" value="Bacteria"/>
</dbReference>
<dbReference type="SUPFAM" id="SSF46894">
    <property type="entry name" value="C-terminal effector domain of the bipartite response regulators"/>
    <property type="match status" value="1"/>
</dbReference>
<dbReference type="CDD" id="cd17535">
    <property type="entry name" value="REC_NarL-like"/>
    <property type="match status" value="1"/>
</dbReference>
<dbReference type="CDD" id="cd06170">
    <property type="entry name" value="LuxR_C_like"/>
    <property type="match status" value="1"/>
</dbReference>
<keyword evidence="7" id="KW-1185">Reference proteome</keyword>
<sequence>MTPIIRLIIVDDHSLFRESLCRMLEAVPDLRIASQCASLAEARRVLEIQAVDVVLLDYDLGPEVGSDLLTTVRVRCPEAKVLVVTAGLSDELTVRIMESGAAGIFLKHGSTELLISAIRKINNGKEWLDDTARQGLAAGKSARTEVATLSKPLTARQQQVLHSILDGLANKEIAGKLNMSESSVKAVIQELFHKAGVRTRSQLVRIAFEKHATDWLKSNER</sequence>
<dbReference type="PROSITE" id="PS50110">
    <property type="entry name" value="RESPONSE_REGULATORY"/>
    <property type="match status" value="1"/>
</dbReference>
<evidence type="ECO:0000259" key="5">
    <source>
        <dbReference type="PROSITE" id="PS50110"/>
    </source>
</evidence>
<dbReference type="PANTHER" id="PTHR45566">
    <property type="entry name" value="HTH-TYPE TRANSCRIPTIONAL REGULATOR YHJB-RELATED"/>
    <property type="match status" value="1"/>
</dbReference>
<evidence type="ECO:0000256" key="2">
    <source>
        <dbReference type="ARBA" id="ARBA00023125"/>
    </source>
</evidence>
<dbReference type="SMART" id="SM00421">
    <property type="entry name" value="HTH_LUXR"/>
    <property type="match status" value="1"/>
</dbReference>
<name>C1F6Q8_ACIC5</name>
<feature type="domain" description="HTH luxR-type" evidence="4">
    <location>
        <begin position="146"/>
        <end position="211"/>
    </location>
</feature>
<protein>
    <submittedName>
        <fullName evidence="6">DNA-binding response regulator, LuxR family</fullName>
    </submittedName>
</protein>
<dbReference type="Pfam" id="PF00072">
    <property type="entry name" value="Response_reg"/>
    <property type="match status" value="1"/>
</dbReference>
<evidence type="ECO:0000313" key="6">
    <source>
        <dbReference type="EMBL" id="ACO31956.1"/>
    </source>
</evidence>
<keyword evidence="2 6" id="KW-0238">DNA-binding</keyword>
<dbReference type="HOGENOM" id="CLU_000445_90_8_0"/>
<dbReference type="RefSeq" id="WP_015896692.1">
    <property type="nucleotide sequence ID" value="NC_012483.1"/>
</dbReference>
<dbReference type="PRINTS" id="PR00038">
    <property type="entry name" value="HTHLUXR"/>
</dbReference>
<evidence type="ECO:0000259" key="4">
    <source>
        <dbReference type="PROSITE" id="PS50043"/>
    </source>
</evidence>
<organism evidence="6 7">
    <name type="scientific">Acidobacterium capsulatum (strain ATCC 51196 / DSM 11244 / BCRC 80197 / JCM 7670 / NBRC 15755 / NCIMB 13165 / 161)</name>
    <dbReference type="NCBI Taxonomy" id="240015"/>
    <lineage>
        <taxon>Bacteria</taxon>
        <taxon>Pseudomonadati</taxon>
        <taxon>Acidobacteriota</taxon>
        <taxon>Terriglobia</taxon>
        <taxon>Terriglobales</taxon>
        <taxon>Acidobacteriaceae</taxon>
        <taxon>Acidobacterium</taxon>
    </lineage>
</organism>